<gene>
    <name evidence="1" type="ORF">BRENAR_LOCUS1952</name>
</gene>
<protein>
    <submittedName>
        <fullName evidence="1">DEKNAAC102136</fullName>
    </submittedName>
</protein>
<dbReference type="AlphaFoldDB" id="A0A448YJY1"/>
<evidence type="ECO:0000313" key="1">
    <source>
        <dbReference type="EMBL" id="VEU21217.1"/>
    </source>
</evidence>
<reference evidence="1 2" key="1">
    <citation type="submission" date="2018-12" db="EMBL/GenBank/DDBJ databases">
        <authorList>
            <person name="Tiukova I."/>
            <person name="Dainat J."/>
        </authorList>
    </citation>
    <scope>NUCLEOTIDE SEQUENCE [LARGE SCALE GENOMIC DNA]</scope>
</reference>
<evidence type="ECO:0000313" key="2">
    <source>
        <dbReference type="Proteomes" id="UP000290900"/>
    </source>
</evidence>
<proteinExistence type="predicted"/>
<accession>A0A448YJY1</accession>
<keyword evidence="2" id="KW-1185">Reference proteome</keyword>
<sequence>MPLIRREVKVKGIKDLRSAPKQVKLTYYEEEGADVDITLKLGSVVTFRKRRKVGKLDRERKKAAKEVRFVPSSAVLAFELMPANDTGSSDNAEYIHFRSVKTKIDRLSTGDYQLILNNLEFVDLPSDVDKIDYYMFLQDQIHSDEPKSDDKDFALLSSLLINNFKNSRFVDSSETVAESNNLENRCRRKEVKVEVPKWFIKRLMG</sequence>
<dbReference type="EMBL" id="CAACVR010000011">
    <property type="protein sequence ID" value="VEU21217.1"/>
    <property type="molecule type" value="Genomic_DNA"/>
</dbReference>
<name>A0A448YJY1_BRENA</name>
<dbReference type="InParanoid" id="A0A448YJY1"/>
<dbReference type="Proteomes" id="UP000290900">
    <property type="component" value="Unassembled WGS sequence"/>
</dbReference>
<organism evidence="1 2">
    <name type="scientific">Brettanomyces naardenensis</name>
    <name type="common">Yeast</name>
    <dbReference type="NCBI Taxonomy" id="13370"/>
    <lineage>
        <taxon>Eukaryota</taxon>
        <taxon>Fungi</taxon>
        <taxon>Dikarya</taxon>
        <taxon>Ascomycota</taxon>
        <taxon>Saccharomycotina</taxon>
        <taxon>Pichiomycetes</taxon>
        <taxon>Pichiales</taxon>
        <taxon>Pichiaceae</taxon>
        <taxon>Brettanomyces</taxon>
    </lineage>
</organism>
<dbReference type="OrthoDB" id="3988706at2759"/>